<keyword evidence="2" id="KW-1185">Reference proteome</keyword>
<evidence type="ECO:0000313" key="1">
    <source>
        <dbReference type="EMBL" id="BDD12830.1"/>
    </source>
</evidence>
<proteinExistence type="predicted"/>
<gene>
    <name evidence="1" type="ORF">FUAX_52620</name>
</gene>
<dbReference type="AlphaFoldDB" id="A0AAU9CUT7"/>
<dbReference type="Proteomes" id="UP001348817">
    <property type="component" value="Plasmid pFA6"/>
</dbReference>
<evidence type="ECO:0000313" key="2">
    <source>
        <dbReference type="Proteomes" id="UP001348817"/>
    </source>
</evidence>
<name>A0AAU9CUT7_9BACT</name>
<dbReference type="EMBL" id="AP025320">
    <property type="protein sequence ID" value="BDD12830.1"/>
    <property type="molecule type" value="Genomic_DNA"/>
</dbReference>
<sequence>MFPFIKKDITFETLTDLGKGHRSVIGLPGNQVVSRLAKNA</sequence>
<accession>A0AAU9CUT7</accession>
<dbReference type="KEGG" id="fax:FUAX_52620"/>
<keyword evidence="1" id="KW-0614">Plasmid</keyword>
<protein>
    <submittedName>
        <fullName evidence="1">Uncharacterized protein</fullName>
    </submittedName>
</protein>
<reference evidence="1 2" key="1">
    <citation type="submission" date="2021-12" db="EMBL/GenBank/DDBJ databases">
        <title>Genome sequencing of bacteria with rrn-lacking chromosome and rrn-plasmid.</title>
        <authorList>
            <person name="Anda M."/>
            <person name="Iwasaki W."/>
        </authorList>
    </citation>
    <scope>NUCLEOTIDE SEQUENCE [LARGE SCALE GENOMIC DNA]</scope>
    <source>
        <strain evidence="1 2">DSM 100852</strain>
        <plasmid evidence="1 2">pFA6</plasmid>
    </source>
</reference>
<geneLocation type="plasmid" evidence="1 2">
    <name>pFA6</name>
</geneLocation>
<organism evidence="1 2">
    <name type="scientific">Fulvitalea axinellae</name>
    <dbReference type="NCBI Taxonomy" id="1182444"/>
    <lineage>
        <taxon>Bacteria</taxon>
        <taxon>Pseudomonadati</taxon>
        <taxon>Bacteroidota</taxon>
        <taxon>Cytophagia</taxon>
        <taxon>Cytophagales</taxon>
        <taxon>Persicobacteraceae</taxon>
        <taxon>Fulvitalea</taxon>
    </lineage>
</organism>